<reference evidence="3 4" key="1">
    <citation type="submission" date="2021-07" db="EMBL/GenBank/DDBJ databases">
        <title>Paenibacillus radiodurans sp. nov., isolated from the southeastern edge of Tengger Desert.</title>
        <authorList>
            <person name="Zhang G."/>
        </authorList>
    </citation>
    <scope>NUCLEOTIDE SEQUENCE [LARGE SCALE GENOMIC DNA]</scope>
    <source>
        <strain evidence="3 4">CCM 7311</strain>
    </source>
</reference>
<feature type="non-terminal residue" evidence="3">
    <location>
        <position position="1"/>
    </location>
</feature>
<dbReference type="Pfam" id="PF01232">
    <property type="entry name" value="Mannitol_dh"/>
    <property type="match status" value="1"/>
</dbReference>
<name>A0ABS7CKM3_9BACL</name>
<protein>
    <submittedName>
        <fullName evidence="3">Altronate oxidoreductase</fullName>
    </submittedName>
</protein>
<gene>
    <name evidence="3" type="ORF">K0U00_46305</name>
</gene>
<keyword evidence="4" id="KW-1185">Reference proteome</keyword>
<organism evidence="3 4">
    <name type="scientific">Paenibacillus sepulcri</name>
    <dbReference type="NCBI Taxonomy" id="359917"/>
    <lineage>
        <taxon>Bacteria</taxon>
        <taxon>Bacillati</taxon>
        <taxon>Bacillota</taxon>
        <taxon>Bacilli</taxon>
        <taxon>Bacillales</taxon>
        <taxon>Paenibacillaceae</taxon>
        <taxon>Paenibacillus</taxon>
    </lineage>
</organism>
<feature type="non-terminal residue" evidence="3">
    <location>
        <position position="187"/>
    </location>
</feature>
<feature type="domain" description="Mannitol dehydrogenase N-terminal" evidence="2">
    <location>
        <begin position="13"/>
        <end position="172"/>
    </location>
</feature>
<sequence length="187" mass="20994">AVSQPRPSGKPKLDQLAAQDGLYTLVVRGIEQGAPVERVERIAVFGEFIDPYTQWEAFLALAEQPELEVLVSNTTEAGLTYQFTESSLDKPAISYPAKVAALLYRRFVAFNGDPDKGLLLLPCELIEGNGDELKRCVLQHSADWELPEPFVAWVSEHNRFLNSLVDRIVTGYPGEEAEQWRERLGYE</sequence>
<dbReference type="InterPro" id="IPR036291">
    <property type="entry name" value="NAD(P)-bd_dom_sf"/>
</dbReference>
<dbReference type="PANTHER" id="PTHR30524:SF0">
    <property type="entry name" value="ALTRONATE OXIDOREDUCTASE-RELATED"/>
    <property type="match status" value="1"/>
</dbReference>
<evidence type="ECO:0000313" key="4">
    <source>
        <dbReference type="Proteomes" id="UP001519887"/>
    </source>
</evidence>
<dbReference type="PANTHER" id="PTHR30524">
    <property type="entry name" value="MANNITOL-1-PHOSPHATE 5-DEHYDROGENASE"/>
    <property type="match status" value="1"/>
</dbReference>
<dbReference type="SUPFAM" id="SSF51735">
    <property type="entry name" value="NAD(P)-binding Rossmann-fold domains"/>
    <property type="match status" value="1"/>
</dbReference>
<dbReference type="Proteomes" id="UP001519887">
    <property type="component" value="Unassembled WGS sequence"/>
</dbReference>
<proteinExistence type="predicted"/>
<dbReference type="Gene3D" id="3.40.50.720">
    <property type="entry name" value="NAD(P)-binding Rossmann-like Domain"/>
    <property type="match status" value="1"/>
</dbReference>
<keyword evidence="1" id="KW-0560">Oxidoreductase</keyword>
<dbReference type="EMBL" id="JAHZIK010003002">
    <property type="protein sequence ID" value="MBW7461494.1"/>
    <property type="molecule type" value="Genomic_DNA"/>
</dbReference>
<comment type="caution">
    <text evidence="3">The sequence shown here is derived from an EMBL/GenBank/DDBJ whole genome shotgun (WGS) entry which is preliminary data.</text>
</comment>
<evidence type="ECO:0000313" key="3">
    <source>
        <dbReference type="EMBL" id="MBW7461494.1"/>
    </source>
</evidence>
<accession>A0ABS7CKM3</accession>
<dbReference type="InterPro" id="IPR013131">
    <property type="entry name" value="Mannitol_DH_N"/>
</dbReference>
<evidence type="ECO:0000259" key="2">
    <source>
        <dbReference type="Pfam" id="PF01232"/>
    </source>
</evidence>
<evidence type="ECO:0000256" key="1">
    <source>
        <dbReference type="ARBA" id="ARBA00023002"/>
    </source>
</evidence>